<gene>
    <name evidence="1" type="ORF">BT96DRAFT_1002177</name>
</gene>
<dbReference type="AlphaFoldDB" id="A0A6A4H009"/>
<protein>
    <submittedName>
        <fullName evidence="1">Uncharacterized protein</fullName>
    </submittedName>
</protein>
<sequence length="224" mass="25074">MASTMASPPPLTQRTQSLKTLDAERNLKRIGWISDNNNEIPDCLGRLIETAKSYSEGNAATQARKEEWQRVQWVTVYLKDCFKETWEDEMVGRITLKVTEGIERRMGEMRSSPATVDILEGLADGLADAIVTSFEKPTLLSKSKTKTHFADVIGNQVKCQLEGPMKDLEKKLEKVESSTLNIALRAHQRVNEAALKMEEATAKMKELEGKLMGTNGIDSKLFGR</sequence>
<reference evidence="1" key="1">
    <citation type="journal article" date="2019" name="Environ. Microbiol.">
        <title>Fungal ecological strategies reflected in gene transcription - a case study of two litter decomposers.</title>
        <authorList>
            <person name="Barbi F."/>
            <person name="Kohler A."/>
            <person name="Barry K."/>
            <person name="Baskaran P."/>
            <person name="Daum C."/>
            <person name="Fauchery L."/>
            <person name="Ihrmark K."/>
            <person name="Kuo A."/>
            <person name="LaButti K."/>
            <person name="Lipzen A."/>
            <person name="Morin E."/>
            <person name="Grigoriev I.V."/>
            <person name="Henrissat B."/>
            <person name="Lindahl B."/>
            <person name="Martin F."/>
        </authorList>
    </citation>
    <scope>NUCLEOTIDE SEQUENCE</scope>
    <source>
        <strain evidence="1">JB14</strain>
    </source>
</reference>
<name>A0A6A4H009_9AGAR</name>
<accession>A0A6A4H009</accession>
<dbReference type="Proteomes" id="UP000799118">
    <property type="component" value="Unassembled WGS sequence"/>
</dbReference>
<evidence type="ECO:0000313" key="1">
    <source>
        <dbReference type="EMBL" id="KAE9390547.1"/>
    </source>
</evidence>
<evidence type="ECO:0000313" key="2">
    <source>
        <dbReference type="Proteomes" id="UP000799118"/>
    </source>
</evidence>
<dbReference type="EMBL" id="ML769654">
    <property type="protein sequence ID" value="KAE9390547.1"/>
    <property type="molecule type" value="Genomic_DNA"/>
</dbReference>
<organism evidence="1 2">
    <name type="scientific">Gymnopus androsaceus JB14</name>
    <dbReference type="NCBI Taxonomy" id="1447944"/>
    <lineage>
        <taxon>Eukaryota</taxon>
        <taxon>Fungi</taxon>
        <taxon>Dikarya</taxon>
        <taxon>Basidiomycota</taxon>
        <taxon>Agaricomycotina</taxon>
        <taxon>Agaricomycetes</taxon>
        <taxon>Agaricomycetidae</taxon>
        <taxon>Agaricales</taxon>
        <taxon>Marasmiineae</taxon>
        <taxon>Omphalotaceae</taxon>
        <taxon>Gymnopus</taxon>
    </lineage>
</organism>
<proteinExistence type="predicted"/>
<keyword evidence="2" id="KW-1185">Reference proteome</keyword>